<accession>A0ABX1GQ56</accession>
<sequence length="162" mass="18365">MSRNSKKKKIILICSDGGHFAQIRELEPLFTKYDYLIVTEKSKATIPMAERYNMKFLKSRPKGSGRGLGFYFSVLQNLFLSIGILIGHYPKVVITTGSHTALPMCFLAKLVGSKVVWILSFARVKSKAFSANIAYPICNRFIVQWPEMTKHYKKAIHLGGIY</sequence>
<evidence type="ECO:0000313" key="7">
    <source>
        <dbReference type="EMBL" id="NKI32048.1"/>
    </source>
</evidence>
<protein>
    <submittedName>
        <fullName evidence="7">Polysaccharide biosynthesis protein</fullName>
    </submittedName>
</protein>
<dbReference type="NCBIfam" id="NF041549">
    <property type="entry name" value="PssD"/>
    <property type="match status" value="1"/>
</dbReference>
<evidence type="ECO:0000256" key="2">
    <source>
        <dbReference type="ARBA" id="ARBA00022692"/>
    </source>
</evidence>
<dbReference type="InterPro" id="IPR013969">
    <property type="entry name" value="Oligosacch_biosynth_Alg14"/>
</dbReference>
<evidence type="ECO:0000256" key="1">
    <source>
        <dbReference type="ARBA" id="ARBA00004389"/>
    </source>
</evidence>
<dbReference type="Pfam" id="PF08660">
    <property type="entry name" value="Alg14"/>
    <property type="match status" value="1"/>
</dbReference>
<dbReference type="PANTHER" id="PTHR12154:SF4">
    <property type="entry name" value="UDP-N-ACETYLGLUCOSAMINE TRANSFERASE SUBUNIT ALG14 HOMOLOG"/>
    <property type="match status" value="1"/>
</dbReference>
<evidence type="ECO:0000256" key="4">
    <source>
        <dbReference type="ARBA" id="ARBA00022989"/>
    </source>
</evidence>
<reference evidence="7 8" key="1">
    <citation type="submission" date="2020-04" db="EMBL/GenBank/DDBJ databases">
        <authorList>
            <person name="Yoon J."/>
        </authorList>
    </citation>
    <scope>NUCLEOTIDE SEQUENCE [LARGE SCALE GENOMIC DNA]</scope>
    <source>
        <strain evidence="7 8">DJ-13</strain>
    </source>
</reference>
<dbReference type="PANTHER" id="PTHR12154">
    <property type="entry name" value="GLYCOSYL TRANSFERASE-RELATED"/>
    <property type="match status" value="1"/>
</dbReference>
<evidence type="ECO:0000313" key="8">
    <source>
        <dbReference type="Proteomes" id="UP000718451"/>
    </source>
</evidence>
<evidence type="ECO:0000256" key="3">
    <source>
        <dbReference type="ARBA" id="ARBA00022824"/>
    </source>
</evidence>
<evidence type="ECO:0000256" key="5">
    <source>
        <dbReference type="ARBA" id="ARBA00023136"/>
    </source>
</evidence>
<keyword evidence="4 6" id="KW-1133">Transmembrane helix</keyword>
<dbReference type="Proteomes" id="UP000718451">
    <property type="component" value="Unassembled WGS sequence"/>
</dbReference>
<organism evidence="7 8">
    <name type="scientific">Croceivirga thetidis</name>
    <dbReference type="NCBI Taxonomy" id="2721623"/>
    <lineage>
        <taxon>Bacteria</taxon>
        <taxon>Pseudomonadati</taxon>
        <taxon>Bacteroidota</taxon>
        <taxon>Flavobacteriia</taxon>
        <taxon>Flavobacteriales</taxon>
        <taxon>Flavobacteriaceae</taxon>
        <taxon>Croceivirga</taxon>
    </lineage>
</organism>
<keyword evidence="5 6" id="KW-0472">Membrane</keyword>
<comment type="caution">
    <text evidence="7">The sequence shown here is derived from an EMBL/GenBank/DDBJ whole genome shotgun (WGS) entry which is preliminary data.</text>
</comment>
<evidence type="ECO:0000256" key="6">
    <source>
        <dbReference type="SAM" id="Phobius"/>
    </source>
</evidence>
<dbReference type="RefSeq" id="WP_168552273.1">
    <property type="nucleotide sequence ID" value="NZ_JAAWWL010000002.1"/>
</dbReference>
<keyword evidence="3" id="KW-0256">Endoplasmic reticulum</keyword>
<name>A0ABX1GQ56_9FLAO</name>
<dbReference type="Gene3D" id="3.40.50.2000">
    <property type="entry name" value="Glycogen Phosphorylase B"/>
    <property type="match status" value="1"/>
</dbReference>
<keyword evidence="8" id="KW-1185">Reference proteome</keyword>
<feature type="transmembrane region" description="Helical" evidence="6">
    <location>
        <begin position="68"/>
        <end position="89"/>
    </location>
</feature>
<dbReference type="EMBL" id="JAAWWL010000002">
    <property type="protein sequence ID" value="NKI32048.1"/>
    <property type="molecule type" value="Genomic_DNA"/>
</dbReference>
<keyword evidence="2 6" id="KW-0812">Transmembrane</keyword>
<comment type="subcellular location">
    <subcellularLocation>
        <location evidence="1">Endoplasmic reticulum membrane</location>
        <topology evidence="1">Single-pass membrane protein</topology>
    </subcellularLocation>
</comment>
<gene>
    <name evidence="7" type="ORF">HCU67_08855</name>
</gene>
<feature type="transmembrane region" description="Helical" evidence="6">
    <location>
        <begin position="101"/>
        <end position="122"/>
    </location>
</feature>
<dbReference type="SUPFAM" id="SSF53756">
    <property type="entry name" value="UDP-Glycosyltransferase/glycogen phosphorylase"/>
    <property type="match status" value="1"/>
</dbReference>
<proteinExistence type="predicted"/>